<dbReference type="PANTHER" id="PTHR43698">
    <property type="entry name" value="RIBD C-TERMINAL DOMAIN CONTAINING PROTEIN"/>
    <property type="match status" value="1"/>
</dbReference>
<dbReference type="AlphaFoldDB" id="A0A381UL83"/>
<evidence type="ECO:0000313" key="2">
    <source>
        <dbReference type="EMBL" id="SVA28889.1"/>
    </source>
</evidence>
<accession>A0A381UL83</accession>
<name>A0A381UL83_9ZZZZ</name>
<dbReference type="SUPFAM" id="SSF51182">
    <property type="entry name" value="RmlC-like cupins"/>
    <property type="match status" value="1"/>
</dbReference>
<protein>
    <recommendedName>
        <fullName evidence="1">Cupin type-2 domain-containing protein</fullName>
    </recommendedName>
</protein>
<dbReference type="InterPro" id="IPR011051">
    <property type="entry name" value="RmlC_Cupin_sf"/>
</dbReference>
<dbReference type="PANTHER" id="PTHR43698:SF1">
    <property type="entry name" value="BLL4564 PROTEIN"/>
    <property type="match status" value="1"/>
</dbReference>
<proteinExistence type="predicted"/>
<dbReference type="EMBL" id="UINC01006661">
    <property type="protein sequence ID" value="SVA28889.1"/>
    <property type="molecule type" value="Genomic_DNA"/>
</dbReference>
<dbReference type="InterPro" id="IPR013096">
    <property type="entry name" value="Cupin_2"/>
</dbReference>
<dbReference type="InterPro" id="IPR014710">
    <property type="entry name" value="RmlC-like_jellyroll"/>
</dbReference>
<dbReference type="Pfam" id="PF07883">
    <property type="entry name" value="Cupin_2"/>
    <property type="match status" value="1"/>
</dbReference>
<gene>
    <name evidence="2" type="ORF">METZ01_LOCUS81743</name>
</gene>
<evidence type="ECO:0000259" key="1">
    <source>
        <dbReference type="Pfam" id="PF07883"/>
    </source>
</evidence>
<organism evidence="2">
    <name type="scientific">marine metagenome</name>
    <dbReference type="NCBI Taxonomy" id="408172"/>
    <lineage>
        <taxon>unclassified sequences</taxon>
        <taxon>metagenomes</taxon>
        <taxon>ecological metagenomes</taxon>
    </lineage>
</organism>
<sequence length="124" mass="13803">MEVVRQENIEAQDATNAPLFYGGKVTRKPLVGDPKTDQYSFNLVSFYDGAKNHFHTHTSDQILFATEGVGIVANESEEIRMKAGDTAFIPAGEKHWHGAADSEDFFHISLTRPDSATEMFLPED</sequence>
<dbReference type="Gene3D" id="2.60.120.10">
    <property type="entry name" value="Jelly Rolls"/>
    <property type="match status" value="1"/>
</dbReference>
<reference evidence="2" key="1">
    <citation type="submission" date="2018-05" db="EMBL/GenBank/DDBJ databases">
        <authorList>
            <person name="Lanie J.A."/>
            <person name="Ng W.-L."/>
            <person name="Kazmierczak K.M."/>
            <person name="Andrzejewski T.M."/>
            <person name="Davidsen T.M."/>
            <person name="Wayne K.J."/>
            <person name="Tettelin H."/>
            <person name="Glass J.I."/>
            <person name="Rusch D."/>
            <person name="Podicherti R."/>
            <person name="Tsui H.-C.T."/>
            <person name="Winkler M.E."/>
        </authorList>
    </citation>
    <scope>NUCLEOTIDE SEQUENCE</scope>
</reference>
<feature type="domain" description="Cupin type-2" evidence="1">
    <location>
        <begin position="44"/>
        <end position="104"/>
    </location>
</feature>